<evidence type="ECO:0000259" key="11">
    <source>
        <dbReference type="Pfam" id="PF03416"/>
    </source>
</evidence>
<evidence type="ECO:0000256" key="5">
    <source>
        <dbReference type="ARBA" id="ARBA00022801"/>
    </source>
</evidence>
<comment type="catalytic activity">
    <reaction evidence="9">
        <text>[protein]-C-terminal L-amino acid-glycyl-phosphatidylethanolamide + H2O = [protein]-C-terminal L-amino acid-glycine + a 1,2-diacyl-sn-glycero-3-phosphoethanolamine</text>
        <dbReference type="Rhea" id="RHEA:67548"/>
        <dbReference type="Rhea" id="RHEA-COMP:17323"/>
        <dbReference type="Rhea" id="RHEA-COMP:17324"/>
        <dbReference type="ChEBI" id="CHEBI:15377"/>
        <dbReference type="ChEBI" id="CHEBI:64612"/>
        <dbReference type="ChEBI" id="CHEBI:172940"/>
        <dbReference type="ChEBI" id="CHEBI:172941"/>
    </reaction>
    <physiologicalReaction direction="left-to-right" evidence="9">
        <dbReference type="Rhea" id="RHEA:67549"/>
    </physiologicalReaction>
</comment>
<proteinExistence type="inferred from homology"/>
<dbReference type="GO" id="GO:0004197">
    <property type="term" value="F:cysteine-type endopeptidase activity"/>
    <property type="evidence" value="ECO:0007669"/>
    <property type="project" value="TreeGrafter"/>
</dbReference>
<dbReference type="InterPro" id="IPR038765">
    <property type="entry name" value="Papain-like_cys_pep_sf"/>
</dbReference>
<dbReference type="GO" id="GO:0035973">
    <property type="term" value="P:aggrephagy"/>
    <property type="evidence" value="ECO:0007669"/>
    <property type="project" value="TreeGrafter"/>
</dbReference>
<comment type="similarity">
    <text evidence="1 10">Belongs to the peptidase C54 family.</text>
</comment>
<dbReference type="GO" id="GO:0000045">
    <property type="term" value="P:autophagosome assembly"/>
    <property type="evidence" value="ECO:0007669"/>
    <property type="project" value="TreeGrafter"/>
</dbReference>
<evidence type="ECO:0000256" key="6">
    <source>
        <dbReference type="ARBA" id="ARBA00022807"/>
    </source>
</evidence>
<evidence type="ECO:0000256" key="3">
    <source>
        <dbReference type="ARBA" id="ARBA00022490"/>
    </source>
</evidence>
<dbReference type="GO" id="GO:0005737">
    <property type="term" value="C:cytoplasm"/>
    <property type="evidence" value="ECO:0007669"/>
    <property type="project" value="UniProtKB-SubCell"/>
</dbReference>
<dbReference type="EMBL" id="MCOG01000190">
    <property type="protein sequence ID" value="ORY27817.1"/>
    <property type="molecule type" value="Genomic_DNA"/>
</dbReference>
<dbReference type="PANTHER" id="PTHR22624:SF49">
    <property type="entry name" value="CYSTEINE PROTEASE"/>
    <property type="match status" value="1"/>
</dbReference>
<keyword evidence="3 10" id="KW-0963">Cytoplasm</keyword>
<dbReference type="GO" id="GO:0019786">
    <property type="term" value="F:protein-phosphatidylethanolamide deconjugating activity"/>
    <property type="evidence" value="ECO:0007669"/>
    <property type="project" value="InterPro"/>
</dbReference>
<keyword evidence="13" id="KW-1185">Reference proteome</keyword>
<evidence type="ECO:0000256" key="8">
    <source>
        <dbReference type="ARBA" id="ARBA00023006"/>
    </source>
</evidence>
<dbReference type="Proteomes" id="UP000193920">
    <property type="component" value="Unassembled WGS sequence"/>
</dbReference>
<name>A0A1Y2B003_9FUNG</name>
<dbReference type="GO" id="GO:0034727">
    <property type="term" value="P:piecemeal microautophagy of the nucleus"/>
    <property type="evidence" value="ECO:0007669"/>
    <property type="project" value="TreeGrafter"/>
</dbReference>
<keyword evidence="4 10" id="KW-0645">Protease</keyword>
<evidence type="ECO:0000256" key="2">
    <source>
        <dbReference type="ARBA" id="ARBA00022448"/>
    </source>
</evidence>
<evidence type="ECO:0000256" key="7">
    <source>
        <dbReference type="ARBA" id="ARBA00022927"/>
    </source>
</evidence>
<dbReference type="OrthoDB" id="2960936at2759"/>
<dbReference type="STRING" id="1754190.A0A1Y2B003"/>
<evidence type="ECO:0000256" key="9">
    <source>
        <dbReference type="ARBA" id="ARBA00029362"/>
    </source>
</evidence>
<protein>
    <recommendedName>
        <fullName evidence="10">Cysteine protease</fullName>
        <ecNumber evidence="10">3.4.22.-</ecNumber>
    </recommendedName>
</protein>
<comment type="caution">
    <text evidence="12">The sequence shown here is derived from an EMBL/GenBank/DDBJ whole genome shotgun (WGS) entry which is preliminary data.</text>
</comment>
<dbReference type="GO" id="GO:0016485">
    <property type="term" value="P:protein processing"/>
    <property type="evidence" value="ECO:0007669"/>
    <property type="project" value="TreeGrafter"/>
</dbReference>
<evidence type="ECO:0000313" key="13">
    <source>
        <dbReference type="Proteomes" id="UP000193920"/>
    </source>
</evidence>
<dbReference type="InterPro" id="IPR005078">
    <property type="entry name" value="Peptidase_C54"/>
</dbReference>
<dbReference type="SUPFAM" id="SSF54001">
    <property type="entry name" value="Cysteine proteinases"/>
    <property type="match status" value="1"/>
</dbReference>
<comment type="function">
    <text evidence="10">Required for selective autophagic degradation of the nucleus (nucleophagy) as well as for mitophagy which contributes to regulate mitochondrial quantity and quality by eliminating the mitochondria to a basal level to fulfill cellular energy requirements and preventing excess ROS production.</text>
</comment>
<evidence type="ECO:0000256" key="1">
    <source>
        <dbReference type="ARBA" id="ARBA00010958"/>
    </source>
</evidence>
<dbReference type="GO" id="GO:0015031">
    <property type="term" value="P:protein transport"/>
    <property type="evidence" value="ECO:0007669"/>
    <property type="project" value="UniProtKB-KW"/>
</dbReference>
<feature type="domain" description="Peptidase C54 catalytic" evidence="11">
    <location>
        <begin position="97"/>
        <end position="357"/>
    </location>
</feature>
<dbReference type="EC" id="3.4.22.-" evidence="10"/>
<dbReference type="InterPro" id="IPR046792">
    <property type="entry name" value="Peptidase_C54_cat"/>
</dbReference>
<dbReference type="GO" id="GO:0000423">
    <property type="term" value="P:mitophagy"/>
    <property type="evidence" value="ECO:0007669"/>
    <property type="project" value="TreeGrafter"/>
</dbReference>
<evidence type="ECO:0000256" key="10">
    <source>
        <dbReference type="RuleBase" id="RU363115"/>
    </source>
</evidence>
<dbReference type="AlphaFoldDB" id="A0A1Y2B003"/>
<comment type="subcellular location">
    <subcellularLocation>
        <location evidence="10">Nucleus</location>
    </subcellularLocation>
    <subcellularLocation>
        <location evidence="10">Cytoplasm</location>
    </subcellularLocation>
</comment>
<keyword evidence="6" id="KW-0788">Thiol protease</keyword>
<keyword evidence="10" id="KW-0539">Nucleus</keyword>
<accession>A0A1Y2B003</accession>
<keyword evidence="8" id="KW-0072">Autophagy</keyword>
<dbReference type="Pfam" id="PF03416">
    <property type="entry name" value="Peptidase_C54"/>
    <property type="match status" value="1"/>
</dbReference>
<keyword evidence="2" id="KW-0813">Transport</keyword>
<keyword evidence="5 10" id="KW-0378">Hydrolase</keyword>
<dbReference type="PANTHER" id="PTHR22624">
    <property type="entry name" value="CYSTEINE PROTEASE ATG4"/>
    <property type="match status" value="1"/>
</dbReference>
<gene>
    <name evidence="12" type="ORF">LY90DRAFT_674251</name>
</gene>
<evidence type="ECO:0000256" key="4">
    <source>
        <dbReference type="ARBA" id="ARBA00022670"/>
    </source>
</evidence>
<dbReference type="GO" id="GO:0005634">
    <property type="term" value="C:nucleus"/>
    <property type="evidence" value="ECO:0007669"/>
    <property type="project" value="UniProtKB-SubCell"/>
</dbReference>
<reference evidence="12 13" key="1">
    <citation type="submission" date="2016-08" db="EMBL/GenBank/DDBJ databases">
        <title>A Parts List for Fungal Cellulosomes Revealed by Comparative Genomics.</title>
        <authorList>
            <consortium name="DOE Joint Genome Institute"/>
            <person name="Haitjema C.H."/>
            <person name="Gilmore S.P."/>
            <person name="Henske J.K."/>
            <person name="Solomon K.V."/>
            <person name="De Groot R."/>
            <person name="Kuo A."/>
            <person name="Mondo S.J."/>
            <person name="Salamov A.A."/>
            <person name="Labutti K."/>
            <person name="Zhao Z."/>
            <person name="Chiniquy J."/>
            <person name="Barry K."/>
            <person name="Brewer H.M."/>
            <person name="Purvine S.O."/>
            <person name="Wright A.T."/>
            <person name="Boxma B."/>
            <person name="Van Alen T."/>
            <person name="Hackstein J.H."/>
            <person name="Baker S.E."/>
            <person name="Grigoriev I.V."/>
            <person name="O'Malley M.A."/>
        </authorList>
    </citation>
    <scope>NUCLEOTIDE SEQUENCE [LARGE SCALE GENOMIC DNA]</scope>
    <source>
        <strain evidence="12 13">G1</strain>
    </source>
</reference>
<organism evidence="12 13">
    <name type="scientific">Neocallimastix californiae</name>
    <dbReference type="NCBI Taxonomy" id="1754190"/>
    <lineage>
        <taxon>Eukaryota</taxon>
        <taxon>Fungi</taxon>
        <taxon>Fungi incertae sedis</taxon>
        <taxon>Chytridiomycota</taxon>
        <taxon>Chytridiomycota incertae sedis</taxon>
        <taxon>Neocallimastigomycetes</taxon>
        <taxon>Neocallimastigales</taxon>
        <taxon>Neocallimastigaceae</taxon>
        <taxon>Neocallimastix</taxon>
    </lineage>
</organism>
<evidence type="ECO:0000313" key="12">
    <source>
        <dbReference type="EMBL" id="ORY27817.1"/>
    </source>
</evidence>
<keyword evidence="7" id="KW-0653">Protein transport</keyword>
<sequence length="391" mass="45658">MDSQINYNKKDNTSIDREEQELEGIINNNETNAQLKHKKSKNQNSVSYYYYNVVNWTSDVIIQAKERLKSRTNPVWLLGQYYPNGMEKANQLESFFFLDHNSRIWLTYRYSFEPIFPSDYTSDMGWGCMLRSGQMLLANALVYHFLGRDWRINNKEKYQFYKKLIGWFMDFNEKPFSIHKIAKLGQKYGKTIGEWFGPNIISKVLKDAMEEFSECNNCISVCISVDQSIYKDEVLKVTNNWKKALILLLPIRLGIKNLNPLYYNDLKKCFQFPQCIGIGGGKPKSSLYLIGNDDNDIIYLDPHIIKPALPRKDNYDDNDYLSYRCPTVQTINIASLDPSMVIGFYFSDEGDFNDFCKLYENSKGQYPVFVISDKKPEYLDEDIDIISVPTH</sequence>